<comment type="caution">
    <text evidence="2">The sequence shown here is derived from an EMBL/GenBank/DDBJ whole genome shotgun (WGS) entry which is preliminary data.</text>
</comment>
<dbReference type="EMBL" id="JANPWB010000012">
    <property type="protein sequence ID" value="KAJ1120503.1"/>
    <property type="molecule type" value="Genomic_DNA"/>
</dbReference>
<feature type="region of interest" description="Disordered" evidence="1">
    <location>
        <begin position="301"/>
        <end position="321"/>
    </location>
</feature>
<feature type="region of interest" description="Disordered" evidence="1">
    <location>
        <begin position="1"/>
        <end position="35"/>
    </location>
</feature>
<feature type="compositionally biased region" description="Low complexity" evidence="1">
    <location>
        <begin position="16"/>
        <end position="33"/>
    </location>
</feature>
<protein>
    <submittedName>
        <fullName evidence="2">Uncharacterized protein</fullName>
    </submittedName>
</protein>
<dbReference type="Proteomes" id="UP001066276">
    <property type="component" value="Chromosome 8"/>
</dbReference>
<sequence length="355" mass="36031">MQEPVLGSISAELSNAPSAADASSSSQEDSAAPCPSLVTGVAASTLDWGAGAEVRGENAFAQPSARSRMQEPVLGSISAELSNAHSAGAPCPSLVTGVALLPWTRRRCRGERGEGRPAPSARSRMQEPVLGSISAELSNAPSAADASSSSQEDSAAPCPSLVTGVAASTLDWGAGAEVRGENAFAQPSARSRMQEPVLGSISAELSNAPSAADASSSSQEDGAAPCPSLVTGVAASTLDWGAVAEVRGENAFAQPSARSRMQEPVLGSISAELSNAHSAAAPCPSLVTGVALLPWTRRRCRGERGDQPHQPGVGCRNPSLGASQQSAVDAALPGRALALAVRRTVLRPAHHLWQV</sequence>
<gene>
    <name evidence="2" type="ORF">NDU88_008668</name>
</gene>
<feature type="compositionally biased region" description="Low complexity" evidence="1">
    <location>
        <begin position="140"/>
        <end position="157"/>
    </location>
</feature>
<dbReference type="AlphaFoldDB" id="A0AAV7NWP5"/>
<evidence type="ECO:0000313" key="3">
    <source>
        <dbReference type="Proteomes" id="UP001066276"/>
    </source>
</evidence>
<name>A0AAV7NWP5_PLEWA</name>
<keyword evidence="3" id="KW-1185">Reference proteome</keyword>
<proteinExistence type="predicted"/>
<reference evidence="2" key="1">
    <citation type="journal article" date="2022" name="bioRxiv">
        <title>Sequencing and chromosome-scale assembly of the giantPleurodeles waltlgenome.</title>
        <authorList>
            <person name="Brown T."/>
            <person name="Elewa A."/>
            <person name="Iarovenko S."/>
            <person name="Subramanian E."/>
            <person name="Araus A.J."/>
            <person name="Petzold A."/>
            <person name="Susuki M."/>
            <person name="Suzuki K.-i.T."/>
            <person name="Hayashi T."/>
            <person name="Toyoda A."/>
            <person name="Oliveira C."/>
            <person name="Osipova E."/>
            <person name="Leigh N.D."/>
            <person name="Simon A."/>
            <person name="Yun M.H."/>
        </authorList>
    </citation>
    <scope>NUCLEOTIDE SEQUENCE</scope>
    <source>
        <strain evidence="2">20211129_DDA</strain>
        <tissue evidence="2">Liver</tissue>
    </source>
</reference>
<accession>A0AAV7NWP5</accession>
<organism evidence="2 3">
    <name type="scientific">Pleurodeles waltl</name>
    <name type="common">Iberian ribbed newt</name>
    <dbReference type="NCBI Taxonomy" id="8319"/>
    <lineage>
        <taxon>Eukaryota</taxon>
        <taxon>Metazoa</taxon>
        <taxon>Chordata</taxon>
        <taxon>Craniata</taxon>
        <taxon>Vertebrata</taxon>
        <taxon>Euteleostomi</taxon>
        <taxon>Amphibia</taxon>
        <taxon>Batrachia</taxon>
        <taxon>Caudata</taxon>
        <taxon>Salamandroidea</taxon>
        <taxon>Salamandridae</taxon>
        <taxon>Pleurodelinae</taxon>
        <taxon>Pleurodeles</taxon>
    </lineage>
</organism>
<evidence type="ECO:0000313" key="2">
    <source>
        <dbReference type="EMBL" id="KAJ1120503.1"/>
    </source>
</evidence>
<evidence type="ECO:0000256" key="1">
    <source>
        <dbReference type="SAM" id="MobiDB-lite"/>
    </source>
</evidence>
<feature type="region of interest" description="Disordered" evidence="1">
    <location>
        <begin position="138"/>
        <end position="158"/>
    </location>
</feature>